<dbReference type="OrthoDB" id="1845088at2759"/>
<evidence type="ECO:0000313" key="2">
    <source>
        <dbReference type="Proteomes" id="UP000593579"/>
    </source>
</evidence>
<reference evidence="1 2" key="1">
    <citation type="journal article" date="2019" name="Genome Biol. Evol.">
        <title>Insights into the evolution of the New World diploid cottons (Gossypium, subgenus Houzingenia) based on genome sequencing.</title>
        <authorList>
            <person name="Grover C.E."/>
            <person name="Arick M.A. 2nd"/>
            <person name="Thrash A."/>
            <person name="Conover J.L."/>
            <person name="Sanders W.S."/>
            <person name="Peterson D.G."/>
            <person name="Frelichowski J.E."/>
            <person name="Scheffler J.A."/>
            <person name="Scheffler B.E."/>
            <person name="Wendel J.F."/>
        </authorList>
    </citation>
    <scope>NUCLEOTIDE SEQUENCE [LARGE SCALE GENOMIC DNA]</scope>
    <source>
        <strain evidence="1">5</strain>
        <tissue evidence="1">Leaf</tissue>
    </source>
</reference>
<dbReference type="PANTHER" id="PTHR47481:SF10">
    <property type="entry name" value="COPIA-LIKE POLYPROTEIN_RETROTRANSPOSON"/>
    <property type="match status" value="1"/>
</dbReference>
<dbReference type="EMBL" id="JABEZY010000002">
    <property type="protein sequence ID" value="MBA0734192.1"/>
    <property type="molecule type" value="Genomic_DNA"/>
</dbReference>
<feature type="non-terminal residue" evidence="1">
    <location>
        <position position="1"/>
    </location>
</feature>
<dbReference type="Proteomes" id="UP000593579">
    <property type="component" value="Unassembled WGS sequence"/>
</dbReference>
<dbReference type="PANTHER" id="PTHR47481">
    <property type="match status" value="1"/>
</dbReference>
<protein>
    <submittedName>
        <fullName evidence="1">Uncharacterized protein</fullName>
    </submittedName>
</protein>
<gene>
    <name evidence="1" type="ORF">Gogos_018135</name>
</gene>
<comment type="caution">
    <text evidence="1">The sequence shown here is derived from an EMBL/GenBank/DDBJ whole genome shotgun (WGS) entry which is preliminary data.</text>
</comment>
<keyword evidence="2" id="KW-1185">Reference proteome</keyword>
<dbReference type="AlphaFoldDB" id="A0A7J9BD98"/>
<sequence>GSSLADNTDGVPKRFFRDTLFKVGSSTGSSGVEVEYIANEDDIDILDDYITRMTVDGIPAIQFSERVHKLMEASMAITVVLKLLGRRIGLNPLPSRAYAPWKPNMRFNLMIWRMEVEFQDLEISCCLMEETMQYSSIDGVGSHGASIHSFSHHDIMKLQESTFVLWQHQILLIVDGYSLTNFVTSSVITPPPLALNKEGSWFQILLIPPIDSKTNCLPLVVSITKVYCLKHSLKKGHFSMNEYLAKIKSTCDLLSASGHDVSDEKQASIILVSLSVEFDSILIFVSYVSESL</sequence>
<proteinExistence type="predicted"/>
<evidence type="ECO:0000313" key="1">
    <source>
        <dbReference type="EMBL" id="MBA0734192.1"/>
    </source>
</evidence>
<name>A0A7J9BD98_GOSGO</name>
<organism evidence="1 2">
    <name type="scientific">Gossypium gossypioides</name>
    <name type="common">Mexican cotton</name>
    <name type="synonym">Selera gossypioides</name>
    <dbReference type="NCBI Taxonomy" id="34282"/>
    <lineage>
        <taxon>Eukaryota</taxon>
        <taxon>Viridiplantae</taxon>
        <taxon>Streptophyta</taxon>
        <taxon>Embryophyta</taxon>
        <taxon>Tracheophyta</taxon>
        <taxon>Spermatophyta</taxon>
        <taxon>Magnoliopsida</taxon>
        <taxon>eudicotyledons</taxon>
        <taxon>Gunneridae</taxon>
        <taxon>Pentapetalae</taxon>
        <taxon>rosids</taxon>
        <taxon>malvids</taxon>
        <taxon>Malvales</taxon>
        <taxon>Malvaceae</taxon>
        <taxon>Malvoideae</taxon>
        <taxon>Gossypium</taxon>
    </lineage>
</organism>
<accession>A0A7J9BD98</accession>